<accession>A0A316YEX6</accession>
<dbReference type="AlphaFoldDB" id="A0A316YEX6"/>
<protein>
    <recommendedName>
        <fullName evidence="5">HRQ family protein</fullName>
    </recommendedName>
</protein>
<name>A0A316YEX6_9BASI</name>
<feature type="chain" id="PRO_5016380851" description="HRQ family protein" evidence="2">
    <location>
        <begin position="22"/>
        <end position="491"/>
    </location>
</feature>
<dbReference type="GeneID" id="37044504"/>
<evidence type="ECO:0000313" key="3">
    <source>
        <dbReference type="EMBL" id="PWN87742.1"/>
    </source>
</evidence>
<dbReference type="STRING" id="215250.A0A316YEX6"/>
<dbReference type="Proteomes" id="UP000245768">
    <property type="component" value="Unassembled WGS sequence"/>
</dbReference>
<dbReference type="InParanoid" id="A0A316YEX6"/>
<gene>
    <name evidence="3" type="ORF">FA10DRAFT_269047</name>
</gene>
<reference evidence="3 4" key="1">
    <citation type="journal article" date="2018" name="Mol. Biol. Evol.">
        <title>Broad Genomic Sampling Reveals a Smut Pathogenic Ancestry of the Fungal Clade Ustilaginomycotina.</title>
        <authorList>
            <person name="Kijpornyongpan T."/>
            <person name="Mondo S.J."/>
            <person name="Barry K."/>
            <person name="Sandor L."/>
            <person name="Lee J."/>
            <person name="Lipzen A."/>
            <person name="Pangilinan J."/>
            <person name="LaButti K."/>
            <person name="Hainaut M."/>
            <person name="Henrissat B."/>
            <person name="Grigoriev I.V."/>
            <person name="Spatafora J.W."/>
            <person name="Aime M.C."/>
        </authorList>
    </citation>
    <scope>NUCLEOTIDE SEQUENCE [LARGE SCALE GENOMIC DNA]</scope>
    <source>
        <strain evidence="3 4">MCA 4198</strain>
    </source>
</reference>
<dbReference type="OrthoDB" id="497541at2759"/>
<sequence length="491" mass="54787">MTASDVAFLLAIAAALLYAASQSPLTSRYLSWSKTHIAQPVTQEKAYTPWPAPEAEPSFDVGKAVEPKFRPFRWGDFRLSMGIKPLDPLKWLELHTSYPSYARLRAARHETYGSRCVQTLPRPDDGNKFAALEVARAIAAYLAARYPSLFEVEPAGSERAQDDGWSVRRVRRKAMPSYGLAEKTWTLNDLYEGGDDPMRVAGELVPDDLAILKEEDLTEDERRGYPCGIEKAPKRAHRLVAGSICTAGFWRLDDKIGLCLREIHTRGKVPHFDEKLLNPLDRFFSKLTPGKPVERIDNFFFQIIRDSQKGAIEQMADGSLVPDILNPDAGLHESISGQRGGEGPREVLDATQLSWNWTINGPETTFDQVTKGPKEGSGVKPESQAAENPGCVVMRAERQTLRRMPRSGAILFTIRTYLTPVEQMANEPGVPGRLAHAMRAWPAEVARSKGGDLYLPVVLPYLDAKHQSQLESGVIKDEETEMQRSRTSFPM</sequence>
<dbReference type="EMBL" id="KZ819639">
    <property type="protein sequence ID" value="PWN87742.1"/>
    <property type="molecule type" value="Genomic_DNA"/>
</dbReference>
<evidence type="ECO:0000256" key="2">
    <source>
        <dbReference type="SAM" id="SignalP"/>
    </source>
</evidence>
<feature type="region of interest" description="Disordered" evidence="1">
    <location>
        <begin position="362"/>
        <end position="387"/>
    </location>
</feature>
<organism evidence="3 4">
    <name type="scientific">Acaromyces ingoldii</name>
    <dbReference type="NCBI Taxonomy" id="215250"/>
    <lineage>
        <taxon>Eukaryota</taxon>
        <taxon>Fungi</taxon>
        <taxon>Dikarya</taxon>
        <taxon>Basidiomycota</taxon>
        <taxon>Ustilaginomycotina</taxon>
        <taxon>Exobasidiomycetes</taxon>
        <taxon>Exobasidiales</taxon>
        <taxon>Cryptobasidiaceae</taxon>
        <taxon>Acaromyces</taxon>
    </lineage>
</organism>
<evidence type="ECO:0000256" key="1">
    <source>
        <dbReference type="SAM" id="MobiDB-lite"/>
    </source>
</evidence>
<feature type="signal peptide" evidence="2">
    <location>
        <begin position="1"/>
        <end position="21"/>
    </location>
</feature>
<evidence type="ECO:0008006" key="5">
    <source>
        <dbReference type="Google" id="ProtNLM"/>
    </source>
</evidence>
<evidence type="ECO:0000313" key="4">
    <source>
        <dbReference type="Proteomes" id="UP000245768"/>
    </source>
</evidence>
<dbReference type="Pfam" id="PF11927">
    <property type="entry name" value="HODM_asu-like"/>
    <property type="match status" value="2"/>
</dbReference>
<dbReference type="RefSeq" id="XP_025374940.1">
    <property type="nucleotide sequence ID" value="XM_025522588.1"/>
</dbReference>
<keyword evidence="4" id="KW-1185">Reference proteome</keyword>
<dbReference type="InterPro" id="IPR021848">
    <property type="entry name" value="HODM_asu-like"/>
</dbReference>
<proteinExistence type="predicted"/>
<keyword evidence="2" id="KW-0732">Signal</keyword>